<comment type="caution">
    <text evidence="2">The sequence shown here is derived from an EMBL/GenBank/DDBJ whole genome shotgun (WGS) entry which is preliminary data.</text>
</comment>
<name>X1LR17_9ZZZZ</name>
<gene>
    <name evidence="2" type="ORF">S06H3_27548</name>
</gene>
<reference evidence="2" key="1">
    <citation type="journal article" date="2014" name="Front. Microbiol.">
        <title>High frequency of phylogenetically diverse reductive dehalogenase-homologous genes in deep subseafloor sedimentary metagenomes.</title>
        <authorList>
            <person name="Kawai M."/>
            <person name="Futagami T."/>
            <person name="Toyoda A."/>
            <person name="Takaki Y."/>
            <person name="Nishi S."/>
            <person name="Hori S."/>
            <person name="Arai W."/>
            <person name="Tsubouchi T."/>
            <person name="Morono Y."/>
            <person name="Uchiyama I."/>
            <person name="Ito T."/>
            <person name="Fujiyama A."/>
            <person name="Inagaki F."/>
            <person name="Takami H."/>
        </authorList>
    </citation>
    <scope>NUCLEOTIDE SEQUENCE</scope>
    <source>
        <strain evidence="2">Expedition CK06-06</strain>
    </source>
</reference>
<protein>
    <submittedName>
        <fullName evidence="2">Uncharacterized protein</fullName>
    </submittedName>
</protein>
<organism evidence="2">
    <name type="scientific">marine sediment metagenome</name>
    <dbReference type="NCBI Taxonomy" id="412755"/>
    <lineage>
        <taxon>unclassified sequences</taxon>
        <taxon>metagenomes</taxon>
        <taxon>ecological metagenomes</taxon>
    </lineage>
</organism>
<evidence type="ECO:0000256" key="1">
    <source>
        <dbReference type="SAM" id="Coils"/>
    </source>
</evidence>
<dbReference type="EMBL" id="BARV01015992">
    <property type="protein sequence ID" value="GAI21822.1"/>
    <property type="molecule type" value="Genomic_DNA"/>
</dbReference>
<feature type="non-terminal residue" evidence="2">
    <location>
        <position position="89"/>
    </location>
</feature>
<sequence>MYESLAQQYKDIQELTLSPYNEDISPEASRRRFVFGEDRLEIYRKAYQVYQYERRLMEIERNLEESENRQKIYSDKEEVQKVVQGFKKF</sequence>
<evidence type="ECO:0000313" key="2">
    <source>
        <dbReference type="EMBL" id="GAI21822.1"/>
    </source>
</evidence>
<feature type="coiled-coil region" evidence="1">
    <location>
        <begin position="49"/>
        <end position="76"/>
    </location>
</feature>
<proteinExistence type="predicted"/>
<dbReference type="AlphaFoldDB" id="X1LR17"/>
<accession>X1LR17</accession>
<keyword evidence="1" id="KW-0175">Coiled coil</keyword>